<evidence type="ECO:0000313" key="2">
    <source>
        <dbReference type="Proteomes" id="UP000789366"/>
    </source>
</evidence>
<sequence length="50" mass="5940">ENEVQISEESNILNIVESDNENDLAIEEIERKIEKHEQFIQHVREEYEAG</sequence>
<organism evidence="1 2">
    <name type="scientific">Cetraspora pellucida</name>
    <dbReference type="NCBI Taxonomy" id="1433469"/>
    <lineage>
        <taxon>Eukaryota</taxon>
        <taxon>Fungi</taxon>
        <taxon>Fungi incertae sedis</taxon>
        <taxon>Mucoromycota</taxon>
        <taxon>Glomeromycotina</taxon>
        <taxon>Glomeromycetes</taxon>
        <taxon>Diversisporales</taxon>
        <taxon>Gigasporaceae</taxon>
        <taxon>Cetraspora</taxon>
    </lineage>
</organism>
<protein>
    <submittedName>
        <fullName evidence="1">15695_t:CDS:1</fullName>
    </submittedName>
</protein>
<dbReference type="EMBL" id="CAJVPW010001113">
    <property type="protein sequence ID" value="CAG8475733.1"/>
    <property type="molecule type" value="Genomic_DNA"/>
</dbReference>
<dbReference type="Proteomes" id="UP000789366">
    <property type="component" value="Unassembled WGS sequence"/>
</dbReference>
<feature type="non-terminal residue" evidence="1">
    <location>
        <position position="1"/>
    </location>
</feature>
<keyword evidence="2" id="KW-1185">Reference proteome</keyword>
<proteinExistence type="predicted"/>
<accession>A0ACA9KJU3</accession>
<name>A0ACA9KJU3_9GLOM</name>
<evidence type="ECO:0000313" key="1">
    <source>
        <dbReference type="EMBL" id="CAG8475733.1"/>
    </source>
</evidence>
<comment type="caution">
    <text evidence="1">The sequence shown here is derived from an EMBL/GenBank/DDBJ whole genome shotgun (WGS) entry which is preliminary data.</text>
</comment>
<reference evidence="1" key="1">
    <citation type="submission" date="2021-06" db="EMBL/GenBank/DDBJ databases">
        <authorList>
            <person name="Kallberg Y."/>
            <person name="Tangrot J."/>
            <person name="Rosling A."/>
        </authorList>
    </citation>
    <scope>NUCLEOTIDE SEQUENCE</scope>
    <source>
        <strain evidence="1">28 12/20/2015</strain>
    </source>
</reference>
<gene>
    <name evidence="1" type="ORF">SPELUC_LOCUS1898</name>
</gene>